<accession>A0A7K2IS28</accession>
<proteinExistence type="predicted"/>
<dbReference type="AlphaFoldDB" id="A0A7K2IS28"/>
<name>A0A7K2IS28_9ACTN</name>
<evidence type="ECO:0000313" key="4">
    <source>
        <dbReference type="Proteomes" id="UP000467124"/>
    </source>
</evidence>
<organism evidence="3 4">
    <name type="scientific">Nocardiopsis alba</name>
    <dbReference type="NCBI Taxonomy" id="53437"/>
    <lineage>
        <taxon>Bacteria</taxon>
        <taxon>Bacillati</taxon>
        <taxon>Actinomycetota</taxon>
        <taxon>Actinomycetes</taxon>
        <taxon>Streptosporangiales</taxon>
        <taxon>Nocardiopsidaceae</taxon>
        <taxon>Nocardiopsis</taxon>
    </lineage>
</organism>
<keyword evidence="1" id="KW-0472">Membrane</keyword>
<keyword evidence="1" id="KW-1133">Transmembrane helix</keyword>
<comment type="caution">
    <text evidence="3">The sequence shown here is derived from an EMBL/GenBank/DDBJ whole genome shotgun (WGS) entry which is preliminary data.</text>
</comment>
<reference evidence="2 5" key="2">
    <citation type="submission" date="2024-01" db="EMBL/GenBank/DDBJ databases">
        <title>Genome mining of biosynthetic gene clusters to explore secondary metabolites of Streptomyces sp.</title>
        <authorList>
            <person name="Baig A."/>
            <person name="Ajitkumar Shintre N."/>
            <person name="Kumar H."/>
            <person name="Anbarasu A."/>
            <person name="Ramaiah S."/>
        </authorList>
    </citation>
    <scope>NUCLEOTIDE SEQUENCE [LARGE SCALE GENOMIC DNA]</scope>
    <source>
        <strain evidence="2 5">A01</strain>
    </source>
</reference>
<feature type="transmembrane region" description="Helical" evidence="1">
    <location>
        <begin position="70"/>
        <end position="92"/>
    </location>
</feature>
<evidence type="ECO:0000256" key="1">
    <source>
        <dbReference type="SAM" id="Phobius"/>
    </source>
</evidence>
<dbReference type="EMBL" id="JAYMRS010000001">
    <property type="protein sequence ID" value="MFB8766072.1"/>
    <property type="molecule type" value="Genomic_DNA"/>
</dbReference>
<protein>
    <recommendedName>
        <fullName evidence="6">CD225/dispanin family protein</fullName>
    </recommendedName>
</protein>
<gene>
    <name evidence="3" type="ORF">GTW20_10045</name>
    <name evidence="2" type="ORF">VSQ78_00055</name>
</gene>
<sequence length="93" mass="9931">MSYPSGPAPQYGSSSGGSPVSALIWSILMTLCCNQICGIIAIVFSVVAMTKEHEPAEQERFVRYAWRTMGIGLAITVGLVILYFLFGSALALA</sequence>
<evidence type="ECO:0000313" key="5">
    <source>
        <dbReference type="Proteomes" id="UP001585053"/>
    </source>
</evidence>
<feature type="transmembrane region" description="Helical" evidence="1">
    <location>
        <begin position="20"/>
        <end position="49"/>
    </location>
</feature>
<dbReference type="Proteomes" id="UP001585053">
    <property type="component" value="Unassembled WGS sequence"/>
</dbReference>
<dbReference type="RefSeq" id="WP_014911898.1">
    <property type="nucleotide sequence ID" value="NZ_JAYMRS010000001.1"/>
</dbReference>
<reference evidence="3 4" key="1">
    <citation type="journal article" date="2019" name="Nat. Commun.">
        <title>The antimicrobial potential of Streptomyces from insect microbiomes.</title>
        <authorList>
            <person name="Chevrette M.G."/>
            <person name="Carlson C.M."/>
            <person name="Ortega H.E."/>
            <person name="Thomas C."/>
            <person name="Ananiev G.E."/>
            <person name="Barns K.J."/>
            <person name="Book A.J."/>
            <person name="Cagnazzo J."/>
            <person name="Carlos C."/>
            <person name="Flanigan W."/>
            <person name="Grubbs K.J."/>
            <person name="Horn H.A."/>
            <person name="Hoffmann F.M."/>
            <person name="Klassen J.L."/>
            <person name="Knack J.J."/>
            <person name="Lewin G.R."/>
            <person name="McDonald B.R."/>
            <person name="Muller L."/>
            <person name="Melo W.G.P."/>
            <person name="Pinto-Tomas A.A."/>
            <person name="Schmitz A."/>
            <person name="Wendt-Pienkowski E."/>
            <person name="Wildman S."/>
            <person name="Zhao M."/>
            <person name="Zhang F."/>
            <person name="Bugni T.S."/>
            <person name="Andes D.R."/>
            <person name="Pupo M.T."/>
            <person name="Currie C.R."/>
        </authorList>
    </citation>
    <scope>NUCLEOTIDE SEQUENCE [LARGE SCALE GENOMIC DNA]</scope>
    <source>
        <strain evidence="3 4">SID5840</strain>
    </source>
</reference>
<evidence type="ECO:0008006" key="6">
    <source>
        <dbReference type="Google" id="ProtNLM"/>
    </source>
</evidence>
<dbReference type="Proteomes" id="UP000467124">
    <property type="component" value="Unassembled WGS sequence"/>
</dbReference>
<keyword evidence="1" id="KW-0812">Transmembrane</keyword>
<evidence type="ECO:0000313" key="3">
    <source>
        <dbReference type="EMBL" id="MYR32604.1"/>
    </source>
</evidence>
<dbReference type="EMBL" id="WWHY01000001">
    <property type="protein sequence ID" value="MYR32604.1"/>
    <property type="molecule type" value="Genomic_DNA"/>
</dbReference>
<keyword evidence="5" id="KW-1185">Reference proteome</keyword>
<evidence type="ECO:0000313" key="2">
    <source>
        <dbReference type="EMBL" id="MFB8766072.1"/>
    </source>
</evidence>